<reference evidence="7" key="1">
    <citation type="journal article" date="2019" name="Int. J. Syst. Evol. Microbiol.">
        <title>The Global Catalogue of Microorganisms (GCM) 10K type strain sequencing project: providing services to taxonomists for standard genome sequencing and annotation.</title>
        <authorList>
            <consortium name="The Broad Institute Genomics Platform"/>
            <consortium name="The Broad Institute Genome Sequencing Center for Infectious Disease"/>
            <person name="Wu L."/>
            <person name="Ma J."/>
        </authorList>
    </citation>
    <scope>NUCLEOTIDE SEQUENCE [LARGE SCALE GENOMIC DNA]</scope>
    <source>
        <strain evidence="7">XZYJT-10</strain>
    </source>
</reference>
<evidence type="ECO:0000256" key="3">
    <source>
        <dbReference type="ARBA" id="ARBA00022676"/>
    </source>
</evidence>
<evidence type="ECO:0000256" key="4">
    <source>
        <dbReference type="ARBA" id="ARBA00022679"/>
    </source>
</evidence>
<dbReference type="InterPro" id="IPR001173">
    <property type="entry name" value="Glyco_trans_2-like"/>
</dbReference>
<dbReference type="Gene3D" id="3.90.550.10">
    <property type="entry name" value="Spore Coat Polysaccharide Biosynthesis Protein SpsA, Chain A"/>
    <property type="match status" value="1"/>
</dbReference>
<dbReference type="Pfam" id="PF00535">
    <property type="entry name" value="Glycos_transf_2"/>
    <property type="match status" value="1"/>
</dbReference>
<dbReference type="EMBL" id="JBHTBJ010000011">
    <property type="protein sequence ID" value="MFC7275728.1"/>
    <property type="molecule type" value="Genomic_DNA"/>
</dbReference>
<keyword evidence="4 6" id="KW-0808">Transferase</keyword>
<keyword evidence="3 6" id="KW-0328">Glycosyltransferase</keyword>
<accession>A0ABW2HUB5</accession>
<dbReference type="RefSeq" id="WP_378969197.1">
    <property type="nucleotide sequence ID" value="NZ_JBHTBJ010000011.1"/>
</dbReference>
<evidence type="ECO:0000256" key="1">
    <source>
        <dbReference type="ARBA" id="ARBA00004776"/>
    </source>
</evidence>
<dbReference type="EC" id="2.4.-.-" evidence="6"/>
<name>A0ABW2HUB5_9ACTN</name>
<evidence type="ECO:0000256" key="2">
    <source>
        <dbReference type="ARBA" id="ARBA00006739"/>
    </source>
</evidence>
<dbReference type="PANTHER" id="PTHR43179">
    <property type="entry name" value="RHAMNOSYLTRANSFERASE WBBL"/>
    <property type="match status" value="1"/>
</dbReference>
<sequence length="302" mass="32717">MSVTNPPTVVVTVVTYNSAAVLPGLLDSLEDGMRGLDWRLIVADNASADESVAIAEKLVPHCRIVQTGRNAGYAAAFNAALREAGEYDAVLILNPDVRLSAGSVATLMTRLGGEVGITVPRILDENGHVALSLRREPTVGRALGEAVLGQRAGRYPALGETVVDREAYFRDGRADWTTGAVMLMSRACLDACGPWDERFFLYSEETEFALRARDRGFRTTLVADAEVVHIGGESRVSPALWSLLTVNKVRLYRMRHSAPATALFWGAVFLREASRAALGHPRSRRAAVALLRPSRLPFPPPA</sequence>
<keyword evidence="7" id="KW-1185">Reference proteome</keyword>
<dbReference type="PANTHER" id="PTHR43179:SF12">
    <property type="entry name" value="GALACTOFURANOSYLTRANSFERASE GLFT2"/>
    <property type="match status" value="1"/>
</dbReference>
<proteinExistence type="inferred from homology"/>
<dbReference type="SUPFAM" id="SSF53448">
    <property type="entry name" value="Nucleotide-diphospho-sugar transferases"/>
    <property type="match status" value="1"/>
</dbReference>
<comment type="similarity">
    <text evidence="2">Belongs to the glycosyltransferase 2 family.</text>
</comment>
<comment type="caution">
    <text evidence="6">The sequence shown here is derived from an EMBL/GenBank/DDBJ whole genome shotgun (WGS) entry which is preliminary data.</text>
</comment>
<protein>
    <submittedName>
        <fullName evidence="6">Glycosyltransferase</fullName>
        <ecNumber evidence="6">2.4.-.-</ecNumber>
    </submittedName>
</protein>
<evidence type="ECO:0000313" key="7">
    <source>
        <dbReference type="Proteomes" id="UP001596548"/>
    </source>
</evidence>
<feature type="domain" description="Glycosyltransferase 2-like" evidence="5">
    <location>
        <begin position="11"/>
        <end position="134"/>
    </location>
</feature>
<dbReference type="InterPro" id="IPR029044">
    <property type="entry name" value="Nucleotide-diphossugar_trans"/>
</dbReference>
<evidence type="ECO:0000313" key="6">
    <source>
        <dbReference type="EMBL" id="MFC7275728.1"/>
    </source>
</evidence>
<gene>
    <name evidence="6" type="ORF">ACFQS1_17200</name>
</gene>
<organism evidence="6 7">
    <name type="scientific">Paractinoplanes rhizophilus</name>
    <dbReference type="NCBI Taxonomy" id="1416877"/>
    <lineage>
        <taxon>Bacteria</taxon>
        <taxon>Bacillati</taxon>
        <taxon>Actinomycetota</taxon>
        <taxon>Actinomycetes</taxon>
        <taxon>Micromonosporales</taxon>
        <taxon>Micromonosporaceae</taxon>
        <taxon>Paractinoplanes</taxon>
    </lineage>
</organism>
<dbReference type="Proteomes" id="UP001596548">
    <property type="component" value="Unassembled WGS sequence"/>
</dbReference>
<evidence type="ECO:0000259" key="5">
    <source>
        <dbReference type="Pfam" id="PF00535"/>
    </source>
</evidence>
<comment type="pathway">
    <text evidence="1">Cell wall biogenesis; cell wall polysaccharide biosynthesis.</text>
</comment>
<dbReference type="GO" id="GO:0016757">
    <property type="term" value="F:glycosyltransferase activity"/>
    <property type="evidence" value="ECO:0007669"/>
    <property type="project" value="UniProtKB-KW"/>
</dbReference>